<dbReference type="Pfam" id="PF00287">
    <property type="entry name" value="Na_K-ATPase"/>
    <property type="match status" value="1"/>
</dbReference>
<evidence type="ECO:0000256" key="5">
    <source>
        <dbReference type="ARBA" id="ARBA00022989"/>
    </source>
</evidence>
<dbReference type="STRING" id="46835.A0A504Y7X9"/>
<evidence type="ECO:0000256" key="6">
    <source>
        <dbReference type="ARBA" id="ARBA00023136"/>
    </source>
</evidence>
<keyword evidence="9" id="KW-1185">Reference proteome</keyword>
<reference evidence="8 9" key="1">
    <citation type="submission" date="2019-04" db="EMBL/GenBank/DDBJ databases">
        <title>Annotation for the trematode Fasciola gigantica.</title>
        <authorList>
            <person name="Choi Y.-J."/>
        </authorList>
    </citation>
    <scope>NUCLEOTIDE SEQUENCE [LARGE SCALE GENOMIC DNA]</scope>
    <source>
        <strain evidence="8">Uganda_cow_1</strain>
    </source>
</reference>
<evidence type="ECO:0000256" key="4">
    <source>
        <dbReference type="ARBA" id="ARBA00022968"/>
    </source>
</evidence>
<dbReference type="EMBL" id="SUNJ01014213">
    <property type="protein sequence ID" value="TPP56671.1"/>
    <property type="molecule type" value="Genomic_DNA"/>
</dbReference>
<dbReference type="GO" id="GO:1990573">
    <property type="term" value="P:potassium ion import across plasma membrane"/>
    <property type="evidence" value="ECO:0007669"/>
    <property type="project" value="TreeGrafter"/>
</dbReference>
<evidence type="ECO:0000256" key="2">
    <source>
        <dbReference type="ARBA" id="ARBA00005876"/>
    </source>
</evidence>
<dbReference type="GO" id="GO:0036376">
    <property type="term" value="P:sodium ion export across plasma membrane"/>
    <property type="evidence" value="ECO:0007669"/>
    <property type="project" value="TreeGrafter"/>
</dbReference>
<keyword evidence="6 7" id="KW-0472">Membrane</keyword>
<dbReference type="Gene3D" id="2.60.40.1660">
    <property type="entry name" value="Na, k-atpase alpha subunit"/>
    <property type="match status" value="1"/>
</dbReference>
<name>A0A504Y7X9_FASGI</name>
<protein>
    <submittedName>
        <fullName evidence="8">Putative sodium/potassium-dependent atpase beta subunit</fullName>
    </submittedName>
</protein>
<accession>A0A504Y7X9</accession>
<keyword evidence="3 7" id="KW-0812">Transmembrane</keyword>
<keyword evidence="4" id="KW-0735">Signal-anchor</keyword>
<evidence type="ECO:0000313" key="9">
    <source>
        <dbReference type="Proteomes" id="UP000316759"/>
    </source>
</evidence>
<dbReference type="AlphaFoldDB" id="A0A504Y7X9"/>
<comment type="subcellular location">
    <subcellularLocation>
        <location evidence="1">Membrane</location>
        <topology evidence="1">Single-pass type II membrane protein</topology>
    </subcellularLocation>
</comment>
<comment type="caution">
    <text evidence="8">The sequence shown here is derived from an EMBL/GenBank/DDBJ whole genome shotgun (WGS) entry which is preliminary data.</text>
</comment>
<gene>
    <name evidence="8" type="ORF">FGIG_07582</name>
</gene>
<keyword evidence="5 7" id="KW-1133">Transmembrane helix</keyword>
<dbReference type="PANTHER" id="PTHR11523:SF28">
    <property type="entry name" value="NA_K-ATPASE BETA SUBUNIT ISOFORM 4-RELATED"/>
    <property type="match status" value="1"/>
</dbReference>
<evidence type="ECO:0000313" key="8">
    <source>
        <dbReference type="EMBL" id="TPP56671.1"/>
    </source>
</evidence>
<dbReference type="GO" id="GO:0030007">
    <property type="term" value="P:intracellular potassium ion homeostasis"/>
    <property type="evidence" value="ECO:0007669"/>
    <property type="project" value="TreeGrafter"/>
</dbReference>
<dbReference type="InterPro" id="IPR038702">
    <property type="entry name" value="Na/K_ATPase_sub_beta_sf"/>
</dbReference>
<evidence type="ECO:0000256" key="3">
    <source>
        <dbReference type="ARBA" id="ARBA00022692"/>
    </source>
</evidence>
<feature type="transmembrane region" description="Helical" evidence="7">
    <location>
        <begin position="12"/>
        <end position="39"/>
    </location>
</feature>
<organism evidence="8 9">
    <name type="scientific">Fasciola gigantica</name>
    <name type="common">Giant liver fluke</name>
    <dbReference type="NCBI Taxonomy" id="46835"/>
    <lineage>
        <taxon>Eukaryota</taxon>
        <taxon>Metazoa</taxon>
        <taxon>Spiralia</taxon>
        <taxon>Lophotrochozoa</taxon>
        <taxon>Platyhelminthes</taxon>
        <taxon>Trematoda</taxon>
        <taxon>Digenea</taxon>
        <taxon>Plagiorchiida</taxon>
        <taxon>Echinostomata</taxon>
        <taxon>Echinostomatoidea</taxon>
        <taxon>Fasciolidae</taxon>
        <taxon>Fasciola</taxon>
    </lineage>
</organism>
<dbReference type="GO" id="GO:0005890">
    <property type="term" value="C:sodium:potassium-exchanging ATPase complex"/>
    <property type="evidence" value="ECO:0007669"/>
    <property type="project" value="InterPro"/>
</dbReference>
<dbReference type="OrthoDB" id="5912413at2759"/>
<comment type="similarity">
    <text evidence="2">Belongs to the X(+)/potassium ATPases subunit beta family.</text>
</comment>
<dbReference type="GO" id="GO:0006883">
    <property type="term" value="P:intracellular sodium ion homeostasis"/>
    <property type="evidence" value="ECO:0007669"/>
    <property type="project" value="TreeGrafter"/>
</dbReference>
<evidence type="ECO:0000256" key="7">
    <source>
        <dbReference type="SAM" id="Phobius"/>
    </source>
</evidence>
<sequence length="268" mass="31325">MQGRHHTVQKDCFYIVLFYVTFYVLLIILNACLLTLFLWRMISLDHPTVTGDFSALRNQPGLSLVPVIDTKHTLIHYRNGYRDSYHVYVDTLHAFMQIYEDPWDRHDYSYNCFSRNLTTTISVPLGHRTSCMFDSSWAYRCNINRDFGYDDGSPCIMLRLNKVYGWIPPIGETEAGAEVCCRGATPNDDGFLGTMCYYDALHHDENACRQKCGLFPHQFYPYLNQISYQPPVVFLELRQPKKNVLFRVRCQLNNLDYNSSVEFEMLID</sequence>
<evidence type="ECO:0000256" key="1">
    <source>
        <dbReference type="ARBA" id="ARBA00004606"/>
    </source>
</evidence>
<dbReference type="InterPro" id="IPR000402">
    <property type="entry name" value="Na/K_ATPase_sub_beta"/>
</dbReference>
<dbReference type="Proteomes" id="UP000316759">
    <property type="component" value="Unassembled WGS sequence"/>
</dbReference>
<dbReference type="GO" id="GO:0001671">
    <property type="term" value="F:ATPase activator activity"/>
    <property type="evidence" value="ECO:0007669"/>
    <property type="project" value="TreeGrafter"/>
</dbReference>
<proteinExistence type="inferred from homology"/>
<dbReference type="PANTHER" id="PTHR11523">
    <property type="entry name" value="SODIUM/POTASSIUM-DEPENDENT ATPASE BETA SUBUNIT"/>
    <property type="match status" value="1"/>
</dbReference>